<protein>
    <submittedName>
        <fullName evidence="1">Uncharacterized protein</fullName>
    </submittedName>
</protein>
<comment type="caution">
    <text evidence="1">The sequence shown here is derived from an EMBL/GenBank/DDBJ whole genome shotgun (WGS) entry which is preliminary data.</text>
</comment>
<reference evidence="1 2" key="1">
    <citation type="submission" date="2016-10" db="EMBL/GenBank/DDBJ databases">
        <title>Draft genome sequences of four alkaliphilic bacteria belonging to the Anaerobacillus genus.</title>
        <authorList>
            <person name="Bassil N.M."/>
            <person name="Lloyd J.R."/>
        </authorList>
    </citation>
    <scope>NUCLEOTIDE SEQUENCE [LARGE SCALE GENOMIC DNA]</scope>
    <source>
        <strain evidence="1 2">DSM 18345</strain>
    </source>
</reference>
<dbReference type="EMBL" id="MLQR01000030">
    <property type="protein sequence ID" value="OIJ12697.1"/>
    <property type="molecule type" value="Genomic_DNA"/>
</dbReference>
<accession>A0A1S2LLY2</accession>
<gene>
    <name evidence="1" type="ORF">BKP37_12925</name>
</gene>
<evidence type="ECO:0000313" key="1">
    <source>
        <dbReference type="EMBL" id="OIJ12697.1"/>
    </source>
</evidence>
<proteinExistence type="predicted"/>
<keyword evidence="2" id="KW-1185">Reference proteome</keyword>
<dbReference type="AlphaFoldDB" id="A0A1S2LLY2"/>
<dbReference type="Proteomes" id="UP000179524">
    <property type="component" value="Unassembled WGS sequence"/>
</dbReference>
<sequence length="152" mass="18169">MYGSLFFLNTVSPDRPVEEKYVVEIEGQDRVSFVKKENAMLFLFDNGVSTFQYFTKEISEYKNIKNVATYELWHIENRVGYVLYNYEPFIDENNQVQKRKAYVWRFIGFGKPSFAATKEELKNKVMSLISEYKNDTDNRGLNAYPYFTQYYR</sequence>
<name>A0A1S2LLY2_9BACI</name>
<organism evidence="1 2">
    <name type="scientific">Anaerobacillus alkalilacustris</name>
    <dbReference type="NCBI Taxonomy" id="393763"/>
    <lineage>
        <taxon>Bacteria</taxon>
        <taxon>Bacillati</taxon>
        <taxon>Bacillota</taxon>
        <taxon>Bacilli</taxon>
        <taxon>Bacillales</taxon>
        <taxon>Bacillaceae</taxon>
        <taxon>Anaerobacillus</taxon>
    </lineage>
</organism>
<evidence type="ECO:0000313" key="2">
    <source>
        <dbReference type="Proteomes" id="UP000179524"/>
    </source>
</evidence>
<dbReference type="RefSeq" id="WP_071310017.1">
    <property type="nucleotide sequence ID" value="NZ_MLQR01000030.1"/>
</dbReference>